<accession>D6SNQ3</accession>
<gene>
    <name evidence="1" type="ORF">Dthio_PD1731</name>
</gene>
<evidence type="ECO:0000313" key="2">
    <source>
        <dbReference type="Proteomes" id="UP000005496"/>
    </source>
</evidence>
<comment type="caution">
    <text evidence="1">The sequence shown here is derived from an EMBL/GenBank/DDBJ whole genome shotgun (WGS) entry which is preliminary data.</text>
</comment>
<sequence length="85" mass="9659">MLSGLLIAEIYGVMQNQFVLCIENKDCDDLEKRKVYQVIPDESASLDGYLRVIDESGDDYLYPESFFVFVQLPQQGAEVFQVSGQ</sequence>
<name>D6SNQ3_9BACT</name>
<organism evidence="1 2">
    <name type="scientific">Desulfonatronospira thiodismutans ASO3-1</name>
    <dbReference type="NCBI Taxonomy" id="555779"/>
    <lineage>
        <taxon>Bacteria</taxon>
        <taxon>Pseudomonadati</taxon>
        <taxon>Thermodesulfobacteriota</taxon>
        <taxon>Desulfovibrionia</taxon>
        <taxon>Desulfovibrionales</taxon>
        <taxon>Desulfonatronovibrionaceae</taxon>
        <taxon>Desulfonatronospira</taxon>
    </lineage>
</organism>
<protein>
    <submittedName>
        <fullName evidence="1">Uncharacterized protein</fullName>
    </submittedName>
</protein>
<dbReference type="eggNOG" id="ENOG5033MUH">
    <property type="taxonomic scope" value="Bacteria"/>
</dbReference>
<evidence type="ECO:0000313" key="1">
    <source>
        <dbReference type="EMBL" id="EFI34379.1"/>
    </source>
</evidence>
<dbReference type="Proteomes" id="UP000005496">
    <property type="component" value="Unassembled WGS sequence"/>
</dbReference>
<dbReference type="EMBL" id="ACJN02000002">
    <property type="protein sequence ID" value="EFI34379.1"/>
    <property type="molecule type" value="Genomic_DNA"/>
</dbReference>
<reference evidence="1" key="1">
    <citation type="submission" date="2010-05" db="EMBL/GenBank/DDBJ databases">
        <title>The draft genome of Desulfonatronospira thiodismutans ASO3-1.</title>
        <authorList>
            <consortium name="US DOE Joint Genome Institute (JGI-PGF)"/>
            <person name="Lucas S."/>
            <person name="Copeland A."/>
            <person name="Lapidus A."/>
            <person name="Cheng J.-F."/>
            <person name="Bruce D."/>
            <person name="Goodwin L."/>
            <person name="Pitluck S."/>
            <person name="Chertkov O."/>
            <person name="Brettin T."/>
            <person name="Detter J.C."/>
            <person name="Han C."/>
            <person name="Land M.L."/>
            <person name="Hauser L."/>
            <person name="Kyrpides N."/>
            <person name="Mikhailova N."/>
            <person name="Muyzer G."/>
            <person name="Woyke T."/>
        </authorList>
    </citation>
    <scope>NUCLEOTIDE SEQUENCE [LARGE SCALE GENOMIC DNA]</scope>
    <source>
        <strain evidence="1">ASO3-1</strain>
    </source>
</reference>
<keyword evidence="2" id="KW-1185">Reference proteome</keyword>
<proteinExistence type="predicted"/>
<dbReference type="AlphaFoldDB" id="D6SNQ3"/>